<organism evidence="1 2">
    <name type="scientific">Dactylosporangium maewongense</name>
    <dbReference type="NCBI Taxonomy" id="634393"/>
    <lineage>
        <taxon>Bacteria</taxon>
        <taxon>Bacillati</taxon>
        <taxon>Actinomycetota</taxon>
        <taxon>Actinomycetes</taxon>
        <taxon>Micromonosporales</taxon>
        <taxon>Micromonosporaceae</taxon>
        <taxon>Dactylosporangium</taxon>
    </lineage>
</organism>
<proteinExistence type="predicted"/>
<dbReference type="RefSeq" id="WP_344501680.1">
    <property type="nucleotide sequence ID" value="NZ_BAAAQD010000003.1"/>
</dbReference>
<dbReference type="Proteomes" id="UP001501470">
    <property type="component" value="Unassembled WGS sequence"/>
</dbReference>
<evidence type="ECO:0000313" key="2">
    <source>
        <dbReference type="Proteomes" id="UP001501470"/>
    </source>
</evidence>
<evidence type="ECO:0008006" key="3">
    <source>
        <dbReference type="Google" id="ProtNLM"/>
    </source>
</evidence>
<gene>
    <name evidence="1" type="ORF">GCM10009827_021830</name>
</gene>
<keyword evidence="2" id="KW-1185">Reference proteome</keyword>
<reference evidence="1 2" key="1">
    <citation type="journal article" date="2019" name="Int. J. Syst. Evol. Microbiol.">
        <title>The Global Catalogue of Microorganisms (GCM) 10K type strain sequencing project: providing services to taxonomists for standard genome sequencing and annotation.</title>
        <authorList>
            <consortium name="The Broad Institute Genomics Platform"/>
            <consortium name="The Broad Institute Genome Sequencing Center for Infectious Disease"/>
            <person name="Wu L."/>
            <person name="Ma J."/>
        </authorList>
    </citation>
    <scope>NUCLEOTIDE SEQUENCE [LARGE SCALE GENOMIC DNA]</scope>
    <source>
        <strain evidence="1 2">JCM 15933</strain>
    </source>
</reference>
<sequence>MIRTGYALGVAGLAGALAVGLTTGAGGGKEEQRQPPVVQAEPPASLKLQKAAAASDNISYRMKLTMRSADGRMVIESEGAFDPMTATGYVRRPQDDSVTVELLIDGVRYMGAEPPLGPLPPDKTPGGEVYGRYGQHPGRFDRLSLAGNGMGALGSTGPDPATLFKALQQVNATVTQYPDGTLHFEYSTHGIPADPTLETRVSGDVILNADGRIAKVTMQDWWQSTIKRTVASGQFCATLELSDYGVPIHVDRLKDVVPAN</sequence>
<dbReference type="Gene3D" id="2.50.20.20">
    <property type="match status" value="1"/>
</dbReference>
<name>A0ABN1ZYH3_9ACTN</name>
<dbReference type="EMBL" id="BAAAQD010000003">
    <property type="protein sequence ID" value="GAA1507306.1"/>
    <property type="molecule type" value="Genomic_DNA"/>
</dbReference>
<protein>
    <recommendedName>
        <fullName evidence="3">Lipoprotein</fullName>
    </recommendedName>
</protein>
<accession>A0ABN1ZYH3</accession>
<evidence type="ECO:0000313" key="1">
    <source>
        <dbReference type="EMBL" id="GAA1507306.1"/>
    </source>
</evidence>
<comment type="caution">
    <text evidence="1">The sequence shown here is derived from an EMBL/GenBank/DDBJ whole genome shotgun (WGS) entry which is preliminary data.</text>
</comment>